<dbReference type="InterPro" id="IPR015867">
    <property type="entry name" value="N-reg_PII/ATP_PRibTrfase_C"/>
</dbReference>
<proteinExistence type="inferred from homology"/>
<evidence type="ECO:0000313" key="3">
    <source>
        <dbReference type="Proteomes" id="UP001218362"/>
    </source>
</evidence>
<evidence type="ECO:0000313" key="2">
    <source>
        <dbReference type="EMBL" id="WEK45461.1"/>
    </source>
</evidence>
<dbReference type="GO" id="GO:0005507">
    <property type="term" value="F:copper ion binding"/>
    <property type="evidence" value="ECO:0007669"/>
    <property type="project" value="TreeGrafter"/>
</dbReference>
<dbReference type="EMBL" id="CP119316">
    <property type="protein sequence ID" value="WEK45461.1"/>
    <property type="molecule type" value="Genomic_DNA"/>
</dbReference>
<dbReference type="SUPFAM" id="SSF54913">
    <property type="entry name" value="GlnB-like"/>
    <property type="match status" value="1"/>
</dbReference>
<dbReference type="PANTHER" id="PTHR23419">
    <property type="entry name" value="DIVALENT CATION TOLERANCE CUTA-RELATED"/>
    <property type="match status" value="1"/>
</dbReference>
<accession>A0AAJ6BN11</accession>
<organism evidence="2 3">
    <name type="scientific">Candidatus Andeanibacterium colombiense</name>
    <dbReference type="NCBI Taxonomy" id="3121345"/>
    <lineage>
        <taxon>Bacteria</taxon>
        <taxon>Pseudomonadati</taxon>
        <taxon>Pseudomonadota</taxon>
        <taxon>Alphaproteobacteria</taxon>
        <taxon>Sphingomonadales</taxon>
        <taxon>Sphingomonadaceae</taxon>
        <taxon>Candidatus Andeanibacterium</taxon>
    </lineage>
</organism>
<evidence type="ECO:0000256" key="1">
    <source>
        <dbReference type="ARBA" id="ARBA00010169"/>
    </source>
</evidence>
<dbReference type="AlphaFoldDB" id="A0AAJ6BN11"/>
<dbReference type="Pfam" id="PF03091">
    <property type="entry name" value="CutA1"/>
    <property type="match status" value="1"/>
</dbReference>
<reference evidence="2" key="1">
    <citation type="submission" date="2023-03" db="EMBL/GenBank/DDBJ databases">
        <title>Andean soil-derived lignocellulolytic bacterial consortium as a source of novel taxa and putative plastic-active enzymes.</title>
        <authorList>
            <person name="Diaz-Garcia L."/>
            <person name="Chuvochina M."/>
            <person name="Feuerriegel G."/>
            <person name="Bunk B."/>
            <person name="Sproer C."/>
            <person name="Streit W.R."/>
            <person name="Rodriguez L.M."/>
            <person name="Overmann J."/>
            <person name="Jimenez D.J."/>
        </authorList>
    </citation>
    <scope>NUCLEOTIDE SEQUENCE</scope>
    <source>
        <strain evidence="2">MAG 26</strain>
    </source>
</reference>
<protein>
    <submittedName>
        <fullName evidence="2">Divalent-cation tolerance protein CutA</fullName>
    </submittedName>
</protein>
<name>A0AAJ6BN11_9SPHN</name>
<gene>
    <name evidence="2" type="ORF">P0Y56_10485</name>
</gene>
<dbReference type="InterPro" id="IPR011322">
    <property type="entry name" value="N-reg_PII-like_a/b"/>
</dbReference>
<dbReference type="Proteomes" id="UP001218362">
    <property type="component" value="Chromosome"/>
</dbReference>
<comment type="similarity">
    <text evidence="1">Belongs to the CutA family.</text>
</comment>
<dbReference type="KEGG" id="acob:P0Y56_10485"/>
<dbReference type="Gene3D" id="3.30.70.120">
    <property type="match status" value="1"/>
</dbReference>
<dbReference type="GO" id="GO:0010038">
    <property type="term" value="P:response to metal ion"/>
    <property type="evidence" value="ECO:0007669"/>
    <property type="project" value="InterPro"/>
</dbReference>
<dbReference type="PANTHER" id="PTHR23419:SF8">
    <property type="entry name" value="FI09726P"/>
    <property type="match status" value="1"/>
</dbReference>
<dbReference type="InterPro" id="IPR004323">
    <property type="entry name" value="Ion_tolerance_CutA"/>
</dbReference>
<sequence>MKAALVWCPFPTEDEAAAIADRLLDEHLIVCANLLPAVRSLYEWNGERGEARECGALFKTTPELLEQTVARIETLHSYAAPAVVGWDADRCGKATGAWLAALAEGRQ</sequence>